<evidence type="ECO:0000313" key="3">
    <source>
        <dbReference type="Proteomes" id="UP000251995"/>
    </source>
</evidence>
<name>A0A344UXS6_9ACTN</name>
<organism evidence="2 3">
    <name type="scientific">Acidipropionibacterium virtanenii</name>
    <dbReference type="NCBI Taxonomy" id="2057246"/>
    <lineage>
        <taxon>Bacteria</taxon>
        <taxon>Bacillati</taxon>
        <taxon>Actinomycetota</taxon>
        <taxon>Actinomycetes</taxon>
        <taxon>Propionibacteriales</taxon>
        <taxon>Propionibacteriaceae</taxon>
        <taxon>Acidipropionibacterium</taxon>
    </lineage>
</organism>
<evidence type="ECO:0000256" key="1">
    <source>
        <dbReference type="SAM" id="Phobius"/>
    </source>
</evidence>
<dbReference type="EMBL" id="CP025198">
    <property type="protein sequence ID" value="AXE40074.1"/>
    <property type="molecule type" value="Genomic_DNA"/>
</dbReference>
<evidence type="ECO:0000313" key="2">
    <source>
        <dbReference type="EMBL" id="AXE40074.1"/>
    </source>
</evidence>
<sequence>MPSRAFPWVGIGYPVVTMPVIPGVTEMTTYLGARDPYRFTGSVYDAVLTVIPFLQIIALAWGDHPGGADR</sequence>
<protein>
    <submittedName>
        <fullName evidence="2">Uncharacterized protein</fullName>
    </submittedName>
</protein>
<dbReference type="RefSeq" id="WP_114045838.1">
    <property type="nucleotide sequence ID" value="NZ_CP025198.1"/>
</dbReference>
<dbReference type="AlphaFoldDB" id="A0A344UXS6"/>
<dbReference type="OrthoDB" id="3253247at2"/>
<proteinExistence type="predicted"/>
<feature type="transmembrane region" description="Helical" evidence="1">
    <location>
        <begin position="43"/>
        <end position="62"/>
    </location>
</feature>
<gene>
    <name evidence="2" type="ORF">JS278_02940</name>
</gene>
<keyword evidence="3" id="KW-1185">Reference proteome</keyword>
<keyword evidence="1" id="KW-0472">Membrane</keyword>
<keyword evidence="1" id="KW-1133">Transmembrane helix</keyword>
<accession>A0A344UXS6</accession>
<feature type="transmembrane region" description="Helical" evidence="1">
    <location>
        <begin position="6"/>
        <end position="31"/>
    </location>
</feature>
<keyword evidence="1" id="KW-0812">Transmembrane</keyword>
<dbReference type="KEGG" id="acij:JS278_02940"/>
<dbReference type="Proteomes" id="UP000251995">
    <property type="component" value="Chromosome"/>
</dbReference>
<reference evidence="2 3" key="1">
    <citation type="submission" date="2017-12" db="EMBL/GenBank/DDBJ databases">
        <title>The whole genome sequence of the Acidipropionibacterium virtanenii sp. nov. type strain JS278.</title>
        <authorList>
            <person name="Laine P."/>
            <person name="Deptula P."/>
            <person name="Varmanen P."/>
            <person name="Auvinen P."/>
        </authorList>
    </citation>
    <scope>NUCLEOTIDE SEQUENCE [LARGE SCALE GENOMIC DNA]</scope>
    <source>
        <strain evidence="2 3">JS278</strain>
    </source>
</reference>